<evidence type="ECO:0000313" key="2">
    <source>
        <dbReference type="EMBL" id="MBW0460513.1"/>
    </source>
</evidence>
<organism evidence="2 3">
    <name type="scientific">Austropuccinia psidii MF-1</name>
    <dbReference type="NCBI Taxonomy" id="1389203"/>
    <lineage>
        <taxon>Eukaryota</taxon>
        <taxon>Fungi</taxon>
        <taxon>Dikarya</taxon>
        <taxon>Basidiomycota</taxon>
        <taxon>Pucciniomycotina</taxon>
        <taxon>Pucciniomycetes</taxon>
        <taxon>Pucciniales</taxon>
        <taxon>Sphaerophragmiaceae</taxon>
        <taxon>Austropuccinia</taxon>
    </lineage>
</organism>
<keyword evidence="3" id="KW-1185">Reference proteome</keyword>
<reference evidence="2" key="1">
    <citation type="submission" date="2021-03" db="EMBL/GenBank/DDBJ databases">
        <title>Draft genome sequence of rust myrtle Austropuccinia psidii MF-1, a brazilian biotype.</title>
        <authorList>
            <person name="Quecine M.C."/>
            <person name="Pachon D.M.R."/>
            <person name="Bonatelli M.L."/>
            <person name="Correr F.H."/>
            <person name="Franceschini L.M."/>
            <person name="Leite T.F."/>
            <person name="Margarido G.R.A."/>
            <person name="Almeida C.A."/>
            <person name="Ferrarezi J.A."/>
            <person name="Labate C.A."/>
        </authorList>
    </citation>
    <scope>NUCLEOTIDE SEQUENCE</scope>
    <source>
        <strain evidence="2">MF-1</strain>
    </source>
</reference>
<dbReference type="AlphaFoldDB" id="A0A9Q3B8E9"/>
<gene>
    <name evidence="2" type="ORF">O181_000228</name>
</gene>
<protein>
    <submittedName>
        <fullName evidence="2">Uncharacterized protein</fullName>
    </submittedName>
</protein>
<evidence type="ECO:0000313" key="3">
    <source>
        <dbReference type="Proteomes" id="UP000765509"/>
    </source>
</evidence>
<feature type="region of interest" description="Disordered" evidence="1">
    <location>
        <begin position="88"/>
        <end position="116"/>
    </location>
</feature>
<feature type="compositionally biased region" description="Basic and acidic residues" evidence="1">
    <location>
        <begin position="89"/>
        <end position="98"/>
    </location>
</feature>
<feature type="region of interest" description="Disordered" evidence="1">
    <location>
        <begin position="26"/>
        <end position="71"/>
    </location>
</feature>
<evidence type="ECO:0000256" key="1">
    <source>
        <dbReference type="SAM" id="MobiDB-lite"/>
    </source>
</evidence>
<feature type="region of interest" description="Disordered" evidence="1">
    <location>
        <begin position="248"/>
        <end position="278"/>
    </location>
</feature>
<accession>A0A9Q3B8E9</accession>
<proteinExistence type="predicted"/>
<feature type="region of interest" description="Disordered" evidence="1">
    <location>
        <begin position="1"/>
        <end position="20"/>
    </location>
</feature>
<dbReference type="EMBL" id="AVOT02000023">
    <property type="protein sequence ID" value="MBW0460513.1"/>
    <property type="molecule type" value="Genomic_DNA"/>
</dbReference>
<feature type="compositionally biased region" description="Basic and acidic residues" evidence="1">
    <location>
        <begin position="267"/>
        <end position="278"/>
    </location>
</feature>
<sequence>MEHGKQEVQPSIPLGRTWSKLPEDMYQRDRLQGPYGNYQRLESHQAVQTPVSEGKQDKGEPSHYPSYRRTAYPDRAYSDFFRLTRSRKFPGEDKDTRAKTRPLSTKGRESQTQFSRSCLLGERSKQEPEIAIHTSRISSPINGNITPTQTEHNSVTPESSLNSDVLWLQMSQFAEKTQKQFVELRASHERMKTLTASMDKIVKTLQEGHAQLSKASEETNKSLNQVFEEPHHKKGTGIAKKKVYAIEKAPEEESPTEDSESNSMGDAIREQSDEDKDPREEFLVEYQEESPLEIQEIQLEAGMPQDTANKILFKHTQDAQTLLVKSTKGMEYIHGKGTKMSVCIDNAQHPLIIESGAHF</sequence>
<comment type="caution">
    <text evidence="2">The sequence shown here is derived from an EMBL/GenBank/DDBJ whole genome shotgun (WGS) entry which is preliminary data.</text>
</comment>
<name>A0A9Q3B8E9_9BASI</name>
<dbReference type="Proteomes" id="UP000765509">
    <property type="component" value="Unassembled WGS sequence"/>
</dbReference>